<keyword evidence="5 7" id="KW-0964">Secreted</keyword>
<dbReference type="GO" id="GO:0044780">
    <property type="term" value="P:bacterial-type flagellum assembly"/>
    <property type="evidence" value="ECO:0007669"/>
    <property type="project" value="InterPro"/>
</dbReference>
<comment type="caution">
    <text evidence="10">The sequence shown here is derived from an EMBL/GenBank/DDBJ whole genome shotgun (WGS) entry which is preliminary data.</text>
</comment>
<dbReference type="EMBL" id="JANIBC010000005">
    <property type="protein sequence ID" value="MCQ8185510.1"/>
    <property type="molecule type" value="Genomic_DNA"/>
</dbReference>
<dbReference type="GO" id="GO:0005576">
    <property type="term" value="C:extracellular region"/>
    <property type="evidence" value="ECO:0007669"/>
    <property type="project" value="UniProtKB-SubCell"/>
</dbReference>
<dbReference type="InterPro" id="IPR002371">
    <property type="entry name" value="FlgK"/>
</dbReference>
<dbReference type="PRINTS" id="PR01005">
    <property type="entry name" value="FLGHOOKAP1"/>
</dbReference>
<dbReference type="PANTHER" id="PTHR30033">
    <property type="entry name" value="FLAGELLAR HOOK-ASSOCIATED PROTEIN 1"/>
    <property type="match status" value="1"/>
</dbReference>
<protein>
    <recommendedName>
        <fullName evidence="4 7">Flagellar hook-associated protein 1</fullName>
        <shortName evidence="7">HAP1</shortName>
    </recommendedName>
</protein>
<evidence type="ECO:0000259" key="9">
    <source>
        <dbReference type="Pfam" id="PF22638"/>
    </source>
</evidence>
<accession>A0A9X2L9C2</accession>
<dbReference type="GO" id="GO:0005198">
    <property type="term" value="F:structural molecule activity"/>
    <property type="evidence" value="ECO:0007669"/>
    <property type="project" value="UniProtKB-UniRule"/>
</dbReference>
<reference evidence="10" key="1">
    <citation type="submission" date="2022-07" db="EMBL/GenBank/DDBJ databases">
        <title>Parvularcula maris sp. nov., an algicidal bacterium isolated from seawater.</title>
        <authorList>
            <person name="Li F."/>
        </authorList>
    </citation>
    <scope>NUCLEOTIDE SEQUENCE</scope>
    <source>
        <strain evidence="10">BGMRC 0090</strain>
    </source>
</reference>
<proteinExistence type="inferred from homology"/>
<evidence type="ECO:0000313" key="11">
    <source>
        <dbReference type="Proteomes" id="UP001142610"/>
    </source>
</evidence>
<evidence type="ECO:0000313" key="10">
    <source>
        <dbReference type="EMBL" id="MCQ8185510.1"/>
    </source>
</evidence>
<dbReference type="GO" id="GO:0009425">
    <property type="term" value="C:bacterial-type flagellum basal body"/>
    <property type="evidence" value="ECO:0007669"/>
    <property type="project" value="UniProtKB-SubCell"/>
</dbReference>
<evidence type="ECO:0000256" key="4">
    <source>
        <dbReference type="ARBA" id="ARBA00016244"/>
    </source>
</evidence>
<keyword evidence="10" id="KW-0966">Cell projection</keyword>
<keyword evidence="10" id="KW-0282">Flagellum</keyword>
<dbReference type="NCBIfam" id="TIGR02492">
    <property type="entry name" value="flgK_ends"/>
    <property type="match status" value="1"/>
</dbReference>
<dbReference type="SUPFAM" id="SSF64518">
    <property type="entry name" value="Phase 1 flagellin"/>
    <property type="match status" value="1"/>
</dbReference>
<evidence type="ECO:0000256" key="6">
    <source>
        <dbReference type="ARBA" id="ARBA00023143"/>
    </source>
</evidence>
<keyword evidence="11" id="KW-1185">Reference proteome</keyword>
<evidence type="ECO:0000256" key="1">
    <source>
        <dbReference type="ARBA" id="ARBA00004117"/>
    </source>
</evidence>
<dbReference type="InterPro" id="IPR053927">
    <property type="entry name" value="FlgK_helical"/>
</dbReference>
<evidence type="ECO:0000256" key="3">
    <source>
        <dbReference type="ARBA" id="ARBA00009677"/>
    </source>
</evidence>
<evidence type="ECO:0000256" key="7">
    <source>
        <dbReference type="RuleBase" id="RU362065"/>
    </source>
</evidence>
<name>A0A9X2L9C2_9PROT</name>
<evidence type="ECO:0000256" key="5">
    <source>
        <dbReference type="ARBA" id="ARBA00022525"/>
    </source>
</evidence>
<feature type="domain" description="Flagellar basal body rod protein N-terminal" evidence="8">
    <location>
        <begin position="9"/>
        <end position="36"/>
    </location>
</feature>
<dbReference type="GO" id="GO:0009424">
    <property type="term" value="C:bacterial-type flagellum hook"/>
    <property type="evidence" value="ECO:0007669"/>
    <property type="project" value="UniProtKB-UniRule"/>
</dbReference>
<sequence length="536" mass="56881">MSLTTALFNAKSGLASTQRQVAGTSNNIANARTPGYVAQEARITANNTAGIGSGVSASVVRSPVDSILLRDVRAEAGKLSLIDVRAGAIQQLAQVSGDPGDERSVASSLTKLETAFQRLYDSPERPELQREVFFAARDLTDKFAAAQDAIKTSREAADREIAVGVATVNDALSSIADLNLKIAEGLGNPDIEVSGIMDERDRLIDVVAEQIGIRTFTRDRGEVVITTTEGVTLLDGTPREITFTRTTSIDASTRIDATPSLLSGLEVDGFGIEPGPLAGPQALRSGAIAGHFLARDVDLITYQEQLDALAKEVVVLFQQSDAQVAALRYGAFNGGPEAPVDVPGLFTDLGNGVDPTATDADIIGLASRLRVNDLVNPDAPGGDLTRLRTGIVATFRDDAATLDFSTFPPTVGGPAYDNPGSPTFDGYTDQLEKFLTGLAAPRPFAPNGGLTSETSLQAFASEFASGIQTDRANLEVLSERSRVIFDTLEIRRQNENGVNVDEESEKLLELEQAYAANAQVINVIARMFDELLARVA</sequence>
<comment type="similarity">
    <text evidence="3 7">Belongs to the flagella basal body rod proteins family.</text>
</comment>
<organism evidence="10 11">
    <name type="scientific">Parvularcula maris</name>
    <dbReference type="NCBI Taxonomy" id="2965077"/>
    <lineage>
        <taxon>Bacteria</taxon>
        <taxon>Pseudomonadati</taxon>
        <taxon>Pseudomonadota</taxon>
        <taxon>Alphaproteobacteria</taxon>
        <taxon>Parvularculales</taxon>
        <taxon>Parvularculaceae</taxon>
        <taxon>Parvularcula</taxon>
    </lineage>
</organism>
<gene>
    <name evidence="7 10" type="primary">flgK</name>
    <name evidence="10" type="ORF">NOG11_08885</name>
</gene>
<feature type="domain" description="Flagellar hook-associated protein FlgK helical" evidence="9">
    <location>
        <begin position="91"/>
        <end position="317"/>
    </location>
</feature>
<dbReference type="Pfam" id="PF00460">
    <property type="entry name" value="Flg_bb_rod"/>
    <property type="match status" value="1"/>
</dbReference>
<keyword evidence="6 7" id="KW-0975">Bacterial flagellum</keyword>
<evidence type="ECO:0000256" key="2">
    <source>
        <dbReference type="ARBA" id="ARBA00004613"/>
    </source>
</evidence>
<comment type="subcellular location">
    <subcellularLocation>
        <location evidence="1">Bacterial flagellum basal body</location>
    </subcellularLocation>
    <subcellularLocation>
        <location evidence="2 7">Secreted</location>
    </subcellularLocation>
</comment>
<dbReference type="PANTHER" id="PTHR30033:SF1">
    <property type="entry name" value="FLAGELLAR HOOK-ASSOCIATED PROTEIN 1"/>
    <property type="match status" value="1"/>
</dbReference>
<dbReference type="InterPro" id="IPR001444">
    <property type="entry name" value="Flag_bb_rod_N"/>
</dbReference>
<dbReference type="RefSeq" id="WP_256619398.1">
    <property type="nucleotide sequence ID" value="NZ_JANIBC010000005.1"/>
</dbReference>
<dbReference type="Proteomes" id="UP001142610">
    <property type="component" value="Unassembled WGS sequence"/>
</dbReference>
<dbReference type="AlphaFoldDB" id="A0A9X2L9C2"/>
<dbReference type="Pfam" id="PF22638">
    <property type="entry name" value="FlgK_D1"/>
    <property type="match status" value="1"/>
</dbReference>
<evidence type="ECO:0000259" key="8">
    <source>
        <dbReference type="Pfam" id="PF00460"/>
    </source>
</evidence>
<keyword evidence="10" id="KW-0969">Cilium</keyword>